<keyword evidence="4" id="KW-1185">Reference proteome</keyword>
<evidence type="ECO:0000256" key="1">
    <source>
        <dbReference type="SAM" id="MobiDB-lite"/>
    </source>
</evidence>
<feature type="transmembrane region" description="Helical" evidence="2">
    <location>
        <begin position="659"/>
        <end position="677"/>
    </location>
</feature>
<organism evidence="3">
    <name type="scientific">Fonticula alba</name>
    <name type="common">Slime mold</name>
    <dbReference type="NCBI Taxonomy" id="691883"/>
    <lineage>
        <taxon>Eukaryota</taxon>
        <taxon>Rotosphaerida</taxon>
        <taxon>Fonticulaceae</taxon>
        <taxon>Fonticula</taxon>
    </lineage>
</organism>
<feature type="compositionally biased region" description="Low complexity" evidence="1">
    <location>
        <begin position="728"/>
        <end position="738"/>
    </location>
</feature>
<evidence type="ECO:0008006" key="5">
    <source>
        <dbReference type="Google" id="ProtNLM"/>
    </source>
</evidence>
<dbReference type="RefSeq" id="XP_009495456.1">
    <property type="nucleotide sequence ID" value="XM_009497181.1"/>
</dbReference>
<evidence type="ECO:0000313" key="4">
    <source>
        <dbReference type="Proteomes" id="UP000030693"/>
    </source>
</evidence>
<protein>
    <recommendedName>
        <fullName evidence="5">Transmembrane protein 135 N-terminal domain-containing protein</fullName>
    </recommendedName>
</protein>
<feature type="compositionally biased region" description="Pro residues" evidence="1">
    <location>
        <begin position="192"/>
        <end position="204"/>
    </location>
</feature>
<keyword evidence="2" id="KW-1133">Transmembrane helix</keyword>
<dbReference type="STRING" id="691883.A0A058Z6F5"/>
<dbReference type="InterPro" id="IPR026749">
    <property type="entry name" value="Tmem135"/>
</dbReference>
<reference evidence="3" key="1">
    <citation type="submission" date="2013-04" db="EMBL/GenBank/DDBJ databases">
        <title>The Genome Sequence of Fonticula alba ATCC 38817.</title>
        <authorList>
            <consortium name="The Broad Institute Genomics Platform"/>
            <person name="Russ C."/>
            <person name="Cuomo C."/>
            <person name="Burger G."/>
            <person name="Gray M.W."/>
            <person name="Holland P.W.H."/>
            <person name="King N."/>
            <person name="Lang F.B.F."/>
            <person name="Roger A.J."/>
            <person name="Ruiz-Trillo I."/>
            <person name="Brown M."/>
            <person name="Walker B."/>
            <person name="Young S."/>
            <person name="Zeng Q."/>
            <person name="Gargeya S."/>
            <person name="Fitzgerald M."/>
            <person name="Haas B."/>
            <person name="Abouelleil A."/>
            <person name="Allen A.W."/>
            <person name="Alvarado L."/>
            <person name="Arachchi H.M."/>
            <person name="Berlin A.M."/>
            <person name="Chapman S.B."/>
            <person name="Gainer-Dewar J."/>
            <person name="Goldberg J."/>
            <person name="Griggs A."/>
            <person name="Gujja S."/>
            <person name="Hansen M."/>
            <person name="Howarth C."/>
            <person name="Imamovic A."/>
            <person name="Ireland A."/>
            <person name="Larimer J."/>
            <person name="McCowan C."/>
            <person name="Murphy C."/>
            <person name="Pearson M."/>
            <person name="Poon T.W."/>
            <person name="Priest M."/>
            <person name="Roberts A."/>
            <person name="Saif S."/>
            <person name="Shea T."/>
            <person name="Sisk P."/>
            <person name="Sykes S."/>
            <person name="Wortman J."/>
            <person name="Nusbaum C."/>
            <person name="Birren B."/>
        </authorList>
    </citation>
    <scope>NUCLEOTIDE SEQUENCE [LARGE SCALE GENOMIC DNA]</scope>
    <source>
        <strain evidence="3">ATCC 38817</strain>
    </source>
</reference>
<evidence type="ECO:0000256" key="2">
    <source>
        <dbReference type="SAM" id="Phobius"/>
    </source>
</evidence>
<sequence length="798" mass="85755">MADSRRKRLRAAVRLPDGSYVSAATAYSTLAVDSALVSPYAFPAPGSAPSEAPAIGGSRFEQDLADVDFFGQATPVGIRSSSRARVLPHRPEMTPDPLTDTGDRGMTPPSALPPHFASLEAETAAGTASPAGPAGPKAPLPTVLTTDHRIPPIQVAYSAANGSRPSRRHGGPAERRSHPERVFTALRNAPSALPPDGPAPPAEKQPPAGQPVDPLKLDIAQVRQNLLRGSLLGYGIRALPELLGLLTAQFPTCDCLGHSAGPARMADPLADMLRGTVGQNPSRRRALLPLILEVLKRTLANGGAMAQGLFVGAWAAGVPLLRLLISHLLLYYRIRVHQRRRLALSSLAAEPSHKPTPMDRDLARADVRRWAPAVSAGAGALAGLTLLLDQSQAGLEQRSTLALYAVVRALDALARLSVRRGWIPEVPHAATLLFQLACTEIMFAWFYHPQALPPSYERWISKMAYMDARLLSVIRLRRLGFIQYGLVHDACLAEYCRDHGLDPRRGDPFYGHLDCAIIHPLDGLSCRGNAFRRFRNGFLMALGIYGPVHALPQLFAYIRGKSSRSLQEIALSTATNSLRSSTFLGSFIAVIWWTVCILRNLLQNDITLGPLLGSFLCGLTLLIEKESRRMELALYVVPRALHALHYGLSKKYSIFRMPYGSLLLFVAASAGLTFAHHHTSPEKALRSSLRSFLGWLLGQPADATPIAPAPGSPPAGKGPIHAEHQRPGRPAEGGPPAGQHTDTPDSTRGPDDSTAPEDPSQRHISSTSGSLPDLLNNPVGVEVAYSGPILSLASNNTM</sequence>
<evidence type="ECO:0000313" key="3">
    <source>
        <dbReference type="EMBL" id="KCV69850.1"/>
    </source>
</evidence>
<feature type="transmembrane region" description="Helical" evidence="2">
    <location>
        <begin position="606"/>
        <end position="623"/>
    </location>
</feature>
<dbReference type="PANTHER" id="PTHR12459">
    <property type="entry name" value="TRANSMEMBRANE PROTEIN 135-RELATED"/>
    <property type="match status" value="1"/>
</dbReference>
<feature type="region of interest" description="Disordered" evidence="1">
    <location>
        <begin position="703"/>
        <end position="775"/>
    </location>
</feature>
<name>A0A058Z6F5_FONAL</name>
<dbReference type="OrthoDB" id="4021778at2759"/>
<feature type="region of interest" description="Disordered" evidence="1">
    <location>
        <begin position="122"/>
        <end position="141"/>
    </location>
</feature>
<keyword evidence="2" id="KW-0472">Membrane</keyword>
<gene>
    <name evidence="3" type="ORF">H696_03323</name>
</gene>
<keyword evidence="2" id="KW-0812">Transmembrane</keyword>
<feature type="region of interest" description="Disordered" evidence="1">
    <location>
        <begin position="157"/>
        <end position="213"/>
    </location>
</feature>
<dbReference type="EMBL" id="KB932205">
    <property type="protein sequence ID" value="KCV69850.1"/>
    <property type="molecule type" value="Genomic_DNA"/>
</dbReference>
<feature type="region of interest" description="Disordered" evidence="1">
    <location>
        <begin position="79"/>
        <end position="114"/>
    </location>
</feature>
<dbReference type="PANTHER" id="PTHR12459:SF15">
    <property type="entry name" value="TRANSMEMBRANE PROTEIN 135"/>
    <property type="match status" value="1"/>
</dbReference>
<feature type="transmembrane region" description="Helical" evidence="2">
    <location>
        <begin position="578"/>
        <end position="600"/>
    </location>
</feature>
<feature type="compositionally biased region" description="Basic and acidic residues" evidence="1">
    <location>
        <begin position="742"/>
        <end position="751"/>
    </location>
</feature>
<feature type="compositionally biased region" description="Basic and acidic residues" evidence="1">
    <location>
        <begin position="171"/>
        <end position="181"/>
    </location>
</feature>
<feature type="transmembrane region" description="Helical" evidence="2">
    <location>
        <begin position="538"/>
        <end position="558"/>
    </location>
</feature>
<proteinExistence type="predicted"/>
<dbReference type="Proteomes" id="UP000030693">
    <property type="component" value="Unassembled WGS sequence"/>
</dbReference>
<dbReference type="eggNOG" id="KOG1398">
    <property type="taxonomic scope" value="Eukaryota"/>
</dbReference>
<accession>A0A058Z6F5</accession>
<dbReference type="GeneID" id="20528048"/>
<dbReference type="AlphaFoldDB" id="A0A058Z6F5"/>
<feature type="transmembrane region" description="Helical" evidence="2">
    <location>
        <begin position="309"/>
        <end position="332"/>
    </location>
</feature>